<organism evidence="1 2">
    <name type="scientific">candidate division WS6 bacterium 36_33</name>
    <dbReference type="NCBI Taxonomy" id="1641388"/>
    <lineage>
        <taxon>Bacteria</taxon>
        <taxon>Candidatus Dojkabacteria</taxon>
    </lineage>
</organism>
<dbReference type="AlphaFoldDB" id="A0A101GZN4"/>
<comment type="caution">
    <text evidence="1">The sequence shown here is derived from an EMBL/GenBank/DDBJ whole genome shotgun (WGS) entry which is preliminary data.</text>
</comment>
<proteinExistence type="predicted"/>
<name>A0A101GZN4_9BACT</name>
<dbReference type="EMBL" id="LGGI01000016">
    <property type="protein sequence ID" value="KUK67363.1"/>
    <property type="molecule type" value="Genomic_DNA"/>
</dbReference>
<protein>
    <submittedName>
        <fullName evidence="1">Uncharacterized protein</fullName>
    </submittedName>
</protein>
<sequence>METVVVEGVLKNPFLVIEKRLSPEVKDILSLQPELNFDENGQLYYEEEGDPRVQFCVDSYPVNDEFERGEG</sequence>
<reference evidence="2" key="1">
    <citation type="journal article" date="2015" name="MBio">
        <title>Genome-Resolved Metagenomic Analysis Reveals Roles for Candidate Phyla and Other Microbial Community Members in Biogeochemical Transformations in Oil Reservoirs.</title>
        <authorList>
            <person name="Hu P."/>
            <person name="Tom L."/>
            <person name="Singh A."/>
            <person name="Thomas B.C."/>
            <person name="Baker B.J."/>
            <person name="Piceno Y.M."/>
            <person name="Andersen G.L."/>
            <person name="Banfield J.F."/>
        </authorList>
    </citation>
    <scope>NUCLEOTIDE SEQUENCE [LARGE SCALE GENOMIC DNA]</scope>
</reference>
<dbReference type="Proteomes" id="UP000053469">
    <property type="component" value="Unassembled WGS sequence"/>
</dbReference>
<evidence type="ECO:0000313" key="2">
    <source>
        <dbReference type="Proteomes" id="UP000053469"/>
    </source>
</evidence>
<accession>A0A101GZN4</accession>
<evidence type="ECO:0000313" key="1">
    <source>
        <dbReference type="EMBL" id="KUK67363.1"/>
    </source>
</evidence>
<gene>
    <name evidence="1" type="ORF">XD87_0170</name>
</gene>